<comment type="caution">
    <text evidence="2">The sequence shown here is derived from an EMBL/GenBank/DDBJ whole genome shotgun (WGS) entry which is preliminary data.</text>
</comment>
<dbReference type="OrthoDB" id="3234360at2"/>
<dbReference type="Proteomes" id="UP000294513">
    <property type="component" value="Unassembled WGS sequence"/>
</dbReference>
<feature type="region of interest" description="Disordered" evidence="1">
    <location>
        <begin position="29"/>
        <end position="48"/>
    </location>
</feature>
<gene>
    <name evidence="2" type="ORF">E1298_15265</name>
</gene>
<sequence>MAKGLKVCSTPGCPTLVAQGRCEPCKAKAEKRRGTSAQRGYGRRHRDRFRKGVLDKNPVCVICRNAPSTVADHYPLDRRQLVAKSLDPDDPIYGRGLCAPCDSAQTALRQPGGWNA</sequence>
<evidence type="ECO:0000313" key="2">
    <source>
        <dbReference type="EMBL" id="TDD88367.1"/>
    </source>
</evidence>
<dbReference type="RefSeq" id="WP_131893625.1">
    <property type="nucleotide sequence ID" value="NZ_SMKU01000065.1"/>
</dbReference>
<evidence type="ECO:0000256" key="1">
    <source>
        <dbReference type="SAM" id="MobiDB-lite"/>
    </source>
</evidence>
<name>A0A4V2YX85_9ACTN</name>
<protein>
    <submittedName>
        <fullName evidence="2">Holin</fullName>
    </submittedName>
</protein>
<dbReference type="EMBL" id="SMKU01000065">
    <property type="protein sequence ID" value="TDD88367.1"/>
    <property type="molecule type" value="Genomic_DNA"/>
</dbReference>
<organism evidence="2 3">
    <name type="scientific">Actinomadura rubrisoli</name>
    <dbReference type="NCBI Taxonomy" id="2530368"/>
    <lineage>
        <taxon>Bacteria</taxon>
        <taxon>Bacillati</taxon>
        <taxon>Actinomycetota</taxon>
        <taxon>Actinomycetes</taxon>
        <taxon>Streptosporangiales</taxon>
        <taxon>Thermomonosporaceae</taxon>
        <taxon>Actinomadura</taxon>
    </lineage>
</organism>
<accession>A0A4V2YX85</accession>
<dbReference type="AlphaFoldDB" id="A0A4V2YX85"/>
<proteinExistence type="predicted"/>
<keyword evidence="3" id="KW-1185">Reference proteome</keyword>
<reference evidence="2 3" key="1">
    <citation type="submission" date="2019-03" db="EMBL/GenBank/DDBJ databases">
        <title>Draft genome sequences of novel Actinobacteria.</title>
        <authorList>
            <person name="Sahin N."/>
            <person name="Ay H."/>
            <person name="Saygin H."/>
        </authorList>
    </citation>
    <scope>NUCLEOTIDE SEQUENCE [LARGE SCALE GENOMIC DNA]</scope>
    <source>
        <strain evidence="2 3">H3C3</strain>
    </source>
</reference>
<evidence type="ECO:0000313" key="3">
    <source>
        <dbReference type="Proteomes" id="UP000294513"/>
    </source>
</evidence>